<dbReference type="GO" id="GO:0003700">
    <property type="term" value="F:DNA-binding transcription factor activity"/>
    <property type="evidence" value="ECO:0007669"/>
    <property type="project" value="TreeGrafter"/>
</dbReference>
<keyword evidence="8" id="KW-1185">Reference proteome</keyword>
<dbReference type="Pfam" id="PF00440">
    <property type="entry name" value="TetR_N"/>
    <property type="match status" value="1"/>
</dbReference>
<dbReference type="InterPro" id="IPR001647">
    <property type="entry name" value="HTH_TetR"/>
</dbReference>
<dbReference type="InterPro" id="IPR050109">
    <property type="entry name" value="HTH-type_TetR-like_transc_reg"/>
</dbReference>
<feature type="compositionally biased region" description="Basic and acidic residues" evidence="5">
    <location>
        <begin position="13"/>
        <end position="25"/>
    </location>
</feature>
<evidence type="ECO:0000256" key="4">
    <source>
        <dbReference type="PROSITE-ProRule" id="PRU00335"/>
    </source>
</evidence>
<dbReference type="PANTHER" id="PTHR30055:SF234">
    <property type="entry name" value="HTH-TYPE TRANSCRIPTIONAL REGULATOR BETI"/>
    <property type="match status" value="1"/>
</dbReference>
<feature type="DNA-binding region" description="H-T-H motif" evidence="4">
    <location>
        <begin position="52"/>
        <end position="71"/>
    </location>
</feature>
<dbReference type="EMBL" id="QRAN01000009">
    <property type="protein sequence ID" value="RLQ21959.1"/>
    <property type="molecule type" value="Genomic_DNA"/>
</dbReference>
<dbReference type="RefSeq" id="WP_117954146.1">
    <property type="nucleotide sequence ID" value="NZ_QRAN01000009.1"/>
</dbReference>
<gene>
    <name evidence="7" type="ORF">DWB85_10245</name>
</gene>
<keyword evidence="3" id="KW-0804">Transcription</keyword>
<dbReference type="PRINTS" id="PR00455">
    <property type="entry name" value="HTHTETR"/>
</dbReference>
<name>A0A3L7DZ63_9GAMM</name>
<evidence type="ECO:0000256" key="5">
    <source>
        <dbReference type="SAM" id="MobiDB-lite"/>
    </source>
</evidence>
<evidence type="ECO:0000256" key="1">
    <source>
        <dbReference type="ARBA" id="ARBA00023015"/>
    </source>
</evidence>
<dbReference type="PANTHER" id="PTHR30055">
    <property type="entry name" value="HTH-TYPE TRANSCRIPTIONAL REGULATOR RUTR"/>
    <property type="match status" value="1"/>
</dbReference>
<dbReference type="OrthoDB" id="9816320at2"/>
<feature type="region of interest" description="Disordered" evidence="5">
    <location>
        <begin position="1"/>
        <end position="25"/>
    </location>
</feature>
<dbReference type="GO" id="GO:0000976">
    <property type="term" value="F:transcription cis-regulatory region binding"/>
    <property type="evidence" value="ECO:0007669"/>
    <property type="project" value="TreeGrafter"/>
</dbReference>
<protein>
    <submittedName>
        <fullName evidence="7">TetR family transcriptional regulator</fullName>
    </submittedName>
</protein>
<evidence type="ECO:0000313" key="8">
    <source>
        <dbReference type="Proteomes" id="UP000265509"/>
    </source>
</evidence>
<proteinExistence type="predicted"/>
<keyword evidence="1" id="KW-0805">Transcription regulation</keyword>
<dbReference type="PROSITE" id="PS50977">
    <property type="entry name" value="HTH_TETR_2"/>
    <property type="match status" value="1"/>
</dbReference>
<reference evidence="7 8" key="1">
    <citation type="submission" date="2018-07" db="EMBL/GenBank/DDBJ databases">
        <title>Halioglobus sp. genome submission.</title>
        <authorList>
            <person name="Ye M.-Q."/>
            <person name="Du Z.-J."/>
        </authorList>
    </citation>
    <scope>NUCLEOTIDE SEQUENCE [LARGE SCALE GENOMIC DNA]</scope>
    <source>
        <strain evidence="7 8">U0301</strain>
    </source>
</reference>
<organism evidence="7 8">
    <name type="scientific">Seongchinamella sediminis</name>
    <dbReference type="NCBI Taxonomy" id="2283635"/>
    <lineage>
        <taxon>Bacteria</taxon>
        <taxon>Pseudomonadati</taxon>
        <taxon>Pseudomonadota</taxon>
        <taxon>Gammaproteobacteria</taxon>
        <taxon>Cellvibrionales</taxon>
        <taxon>Halieaceae</taxon>
        <taxon>Seongchinamella</taxon>
    </lineage>
</organism>
<keyword evidence="2 4" id="KW-0238">DNA-binding</keyword>
<dbReference type="Proteomes" id="UP000265509">
    <property type="component" value="Unassembled WGS sequence"/>
</dbReference>
<dbReference type="Gene3D" id="1.10.357.10">
    <property type="entry name" value="Tetracycline Repressor, domain 2"/>
    <property type="match status" value="1"/>
</dbReference>
<feature type="domain" description="HTH tetR-type" evidence="6">
    <location>
        <begin position="29"/>
        <end position="89"/>
    </location>
</feature>
<dbReference type="AlphaFoldDB" id="A0A3L7DZ63"/>
<evidence type="ECO:0000313" key="7">
    <source>
        <dbReference type="EMBL" id="RLQ21959.1"/>
    </source>
</evidence>
<evidence type="ECO:0000259" key="6">
    <source>
        <dbReference type="PROSITE" id="PS50977"/>
    </source>
</evidence>
<evidence type="ECO:0000256" key="3">
    <source>
        <dbReference type="ARBA" id="ARBA00023163"/>
    </source>
</evidence>
<dbReference type="InterPro" id="IPR009057">
    <property type="entry name" value="Homeodomain-like_sf"/>
</dbReference>
<evidence type="ECO:0000256" key="2">
    <source>
        <dbReference type="ARBA" id="ARBA00023125"/>
    </source>
</evidence>
<sequence length="218" mass="25598">MQHSSPLIPNDSLPERVRLRSEPKQKRTQAAFDRILDAAIDLALARGLSTINTNMIAEQADLDIASLYRIFPNKEAILYWAAERWLAKIRASCVAMEEEGLLELPWREFFARHGEMIAALPESDKAYTLLMPFWASYPEFQRMLDLHYEYMTRFFVRHLRRYGAGRSEKYLAHLARYLMITSDSIRDIAPTMGSDREQAFYRLDYETWIFHLARVLED</sequence>
<accession>A0A3L7DZ63</accession>
<comment type="caution">
    <text evidence="7">The sequence shown here is derived from an EMBL/GenBank/DDBJ whole genome shotgun (WGS) entry which is preliminary data.</text>
</comment>
<dbReference type="SUPFAM" id="SSF46689">
    <property type="entry name" value="Homeodomain-like"/>
    <property type="match status" value="1"/>
</dbReference>